<dbReference type="GO" id="GO:0009279">
    <property type="term" value="C:cell outer membrane"/>
    <property type="evidence" value="ECO:0007669"/>
    <property type="project" value="UniProtKB-SubCell"/>
</dbReference>
<evidence type="ECO:0000256" key="5">
    <source>
        <dbReference type="ARBA" id="ARBA00022692"/>
    </source>
</evidence>
<comment type="subunit">
    <text evidence="2">Homotrimer.</text>
</comment>
<dbReference type="InterPro" id="IPR002299">
    <property type="entry name" value="Porin_Neis"/>
</dbReference>
<evidence type="ECO:0000256" key="11">
    <source>
        <dbReference type="SAM" id="SignalP"/>
    </source>
</evidence>
<dbReference type="RefSeq" id="WP_036052746.1">
    <property type="nucleotide sequence ID" value="NZ_CADEWR010000010.1"/>
</dbReference>
<dbReference type="InterPro" id="IPR001702">
    <property type="entry name" value="Porin_Gram-ve"/>
</dbReference>
<keyword evidence="9" id="KW-0472">Membrane</keyword>
<evidence type="ECO:0000313" key="13">
    <source>
        <dbReference type="EMBL" id="KGC09350.1"/>
    </source>
</evidence>
<proteinExistence type="predicted"/>
<evidence type="ECO:0000256" key="1">
    <source>
        <dbReference type="ARBA" id="ARBA00004571"/>
    </source>
</evidence>
<feature type="signal peptide" evidence="11">
    <location>
        <begin position="1"/>
        <end position="20"/>
    </location>
</feature>
<evidence type="ECO:0000256" key="10">
    <source>
        <dbReference type="ARBA" id="ARBA00023237"/>
    </source>
</evidence>
<comment type="caution">
    <text evidence="13">The sequence shown here is derived from an EMBL/GenBank/DDBJ whole genome shotgun (WGS) entry which is preliminary data.</text>
</comment>
<reference evidence="13 14" key="1">
    <citation type="submission" date="2014-04" db="EMBL/GenBank/DDBJ databases">
        <authorList>
            <person name="Bishop-Lilly K.A."/>
            <person name="Broomall S.M."/>
            <person name="Chain P.S."/>
            <person name="Chertkov O."/>
            <person name="Coyne S.R."/>
            <person name="Daligault H.E."/>
            <person name="Davenport K.W."/>
            <person name="Erkkila T."/>
            <person name="Frey K.G."/>
            <person name="Gibbons H.S."/>
            <person name="Gu W."/>
            <person name="Jaissle J."/>
            <person name="Johnson S.L."/>
            <person name="Koroleva G.I."/>
            <person name="Ladner J.T."/>
            <person name="Lo C.-C."/>
            <person name="Minogue T.D."/>
            <person name="Munk C."/>
            <person name="Palacios G.F."/>
            <person name="Redden C.L."/>
            <person name="Rosenzweig C.N."/>
            <person name="Scholz M.B."/>
            <person name="Teshima H."/>
            <person name="Xu Y."/>
        </authorList>
    </citation>
    <scope>NUCLEOTIDE SEQUENCE [LARGE SCALE GENOMIC DNA]</scope>
    <source>
        <strain evidence="14">gladioli</strain>
    </source>
</reference>
<name>A0AAW3ERM3_BURGA</name>
<evidence type="ECO:0000256" key="4">
    <source>
        <dbReference type="ARBA" id="ARBA00022452"/>
    </source>
</evidence>
<organism evidence="13 14">
    <name type="scientific">Burkholderia gladioli</name>
    <name type="common">Pseudomonas marginata</name>
    <name type="synonym">Phytomonas marginata</name>
    <dbReference type="NCBI Taxonomy" id="28095"/>
    <lineage>
        <taxon>Bacteria</taxon>
        <taxon>Pseudomonadati</taxon>
        <taxon>Pseudomonadota</taxon>
        <taxon>Betaproteobacteria</taxon>
        <taxon>Burkholderiales</taxon>
        <taxon>Burkholderiaceae</taxon>
        <taxon>Burkholderia</taxon>
    </lineage>
</organism>
<feature type="domain" description="Porin" evidence="12">
    <location>
        <begin position="9"/>
        <end position="349"/>
    </location>
</feature>
<keyword evidence="3" id="KW-0813">Transport</keyword>
<keyword evidence="10" id="KW-0998">Cell outer membrane</keyword>
<evidence type="ECO:0000313" key="14">
    <source>
        <dbReference type="Proteomes" id="UP000029590"/>
    </source>
</evidence>
<dbReference type="PRINTS" id="PR00184">
    <property type="entry name" value="NEISSPPORIN"/>
</dbReference>
<dbReference type="EMBL" id="JPGG01000018">
    <property type="protein sequence ID" value="KGC09350.1"/>
    <property type="molecule type" value="Genomic_DNA"/>
</dbReference>
<feature type="chain" id="PRO_5043621341" evidence="11">
    <location>
        <begin position="21"/>
        <end position="388"/>
    </location>
</feature>
<dbReference type="Proteomes" id="UP000029590">
    <property type="component" value="Unassembled WGS sequence"/>
</dbReference>
<protein>
    <submittedName>
        <fullName evidence="13">Gram-negative porin family protein</fullName>
    </submittedName>
</protein>
<keyword evidence="6 11" id="KW-0732">Signal</keyword>
<dbReference type="InterPro" id="IPR033900">
    <property type="entry name" value="Gram_neg_porin_domain"/>
</dbReference>
<gene>
    <name evidence="13" type="ORF">DM48_6837</name>
</gene>
<dbReference type="Pfam" id="PF13609">
    <property type="entry name" value="Porin_4"/>
    <property type="match status" value="1"/>
</dbReference>
<dbReference type="PANTHER" id="PTHR34501:SF9">
    <property type="entry name" value="MAJOR OUTER MEMBRANE PROTEIN P.IA"/>
    <property type="match status" value="1"/>
</dbReference>
<keyword evidence="5" id="KW-0812">Transmembrane</keyword>
<dbReference type="GO" id="GO:0015288">
    <property type="term" value="F:porin activity"/>
    <property type="evidence" value="ECO:0007669"/>
    <property type="project" value="UniProtKB-KW"/>
</dbReference>
<keyword evidence="8" id="KW-0626">Porin</keyword>
<evidence type="ECO:0000259" key="12">
    <source>
        <dbReference type="Pfam" id="PF13609"/>
    </source>
</evidence>
<evidence type="ECO:0000256" key="8">
    <source>
        <dbReference type="ARBA" id="ARBA00023114"/>
    </source>
</evidence>
<sequence length="388" mass="40480">MKNKMLLLTLLSPFAHSAYAQSSVTLYGLIDEGLEVANNVQNGAHTGGRVYRLDGTFGLNSSRWGLRGNEDLGGGLSVVFALENGFELNNGRLGQGGAEFGRQAFVGLKSASLGTVVLGRQYDSVVDYVGKFEFADSNVGTAHSAHPSDLDNFNNGRRTNNAIKYRSPDYRGFSVGGVYSLGGTPGSLARNQVYSVGAGYTGGAVSLGIAYLNVRNPATSLFGSNPNETATSNGLTSSPVFSGYASANTYSVLGAGGTYAIGPVSLGATYSNIRFDGIATLGGISEQFNDLEASLQYHVSPRVLAGVAFNYLHSSQINRNVGGAHYNQVAAGATYTLSNRTDVYLAGVYQVASGRDSTGAAAVAALSGETASSNGHQMVARLGIRHRF</sequence>
<comment type="subcellular location">
    <subcellularLocation>
        <location evidence="1">Cell outer membrane</location>
        <topology evidence="1">Multi-pass membrane protein</topology>
    </subcellularLocation>
</comment>
<evidence type="ECO:0000256" key="2">
    <source>
        <dbReference type="ARBA" id="ARBA00011233"/>
    </source>
</evidence>
<dbReference type="PRINTS" id="PR00182">
    <property type="entry name" value="ECOLNEIPORIN"/>
</dbReference>
<dbReference type="GO" id="GO:0034220">
    <property type="term" value="P:monoatomic ion transmembrane transport"/>
    <property type="evidence" value="ECO:0007669"/>
    <property type="project" value="InterPro"/>
</dbReference>
<keyword evidence="7" id="KW-0406">Ion transport</keyword>
<evidence type="ECO:0000256" key="9">
    <source>
        <dbReference type="ARBA" id="ARBA00023136"/>
    </source>
</evidence>
<dbReference type="CDD" id="cd00342">
    <property type="entry name" value="gram_neg_porins"/>
    <property type="match status" value="1"/>
</dbReference>
<dbReference type="GO" id="GO:0046930">
    <property type="term" value="C:pore complex"/>
    <property type="evidence" value="ECO:0007669"/>
    <property type="project" value="UniProtKB-KW"/>
</dbReference>
<dbReference type="Gene3D" id="2.40.160.10">
    <property type="entry name" value="Porin"/>
    <property type="match status" value="1"/>
</dbReference>
<evidence type="ECO:0000256" key="7">
    <source>
        <dbReference type="ARBA" id="ARBA00023065"/>
    </source>
</evidence>
<dbReference type="PANTHER" id="PTHR34501">
    <property type="entry name" value="PROTEIN YDDL-RELATED"/>
    <property type="match status" value="1"/>
</dbReference>
<accession>A0AAW3ERM3</accession>
<dbReference type="InterPro" id="IPR023614">
    <property type="entry name" value="Porin_dom_sf"/>
</dbReference>
<dbReference type="InterPro" id="IPR050298">
    <property type="entry name" value="Gram-neg_bact_OMP"/>
</dbReference>
<evidence type="ECO:0000256" key="3">
    <source>
        <dbReference type="ARBA" id="ARBA00022448"/>
    </source>
</evidence>
<evidence type="ECO:0000256" key="6">
    <source>
        <dbReference type="ARBA" id="ARBA00022729"/>
    </source>
</evidence>
<keyword evidence="4" id="KW-1134">Transmembrane beta strand</keyword>
<dbReference type="SUPFAM" id="SSF56935">
    <property type="entry name" value="Porins"/>
    <property type="match status" value="1"/>
</dbReference>
<dbReference type="AlphaFoldDB" id="A0AAW3ERM3"/>